<dbReference type="PROSITE" id="PS00086">
    <property type="entry name" value="CYTOCHROME_P450"/>
    <property type="match status" value="1"/>
</dbReference>
<accession>A0AA40K656</accession>
<evidence type="ECO:0000256" key="5">
    <source>
        <dbReference type="ARBA" id="ARBA00023002"/>
    </source>
</evidence>
<dbReference type="CDD" id="cd11041">
    <property type="entry name" value="CYP503A1-like"/>
    <property type="match status" value="1"/>
</dbReference>
<evidence type="ECO:0000256" key="4">
    <source>
        <dbReference type="ARBA" id="ARBA00022723"/>
    </source>
</evidence>
<dbReference type="AlphaFoldDB" id="A0AA40K656"/>
<dbReference type="Pfam" id="PF00067">
    <property type="entry name" value="p450"/>
    <property type="match status" value="1"/>
</dbReference>
<evidence type="ECO:0000256" key="7">
    <source>
        <dbReference type="ARBA" id="ARBA00023033"/>
    </source>
</evidence>
<organism evidence="11 12">
    <name type="scientific">Apiosordaria backusii</name>
    <dbReference type="NCBI Taxonomy" id="314023"/>
    <lineage>
        <taxon>Eukaryota</taxon>
        <taxon>Fungi</taxon>
        <taxon>Dikarya</taxon>
        <taxon>Ascomycota</taxon>
        <taxon>Pezizomycotina</taxon>
        <taxon>Sordariomycetes</taxon>
        <taxon>Sordariomycetidae</taxon>
        <taxon>Sordariales</taxon>
        <taxon>Lasiosphaeriaceae</taxon>
        <taxon>Apiosordaria</taxon>
    </lineage>
</organism>
<gene>
    <name evidence="11" type="ORF">B0T21DRAFT_379452</name>
</gene>
<dbReference type="GO" id="GO:0005506">
    <property type="term" value="F:iron ion binding"/>
    <property type="evidence" value="ECO:0007669"/>
    <property type="project" value="InterPro"/>
</dbReference>
<dbReference type="PRINTS" id="PR00465">
    <property type="entry name" value="EP450IV"/>
</dbReference>
<feature type="transmembrane region" description="Helical" evidence="10">
    <location>
        <begin position="6"/>
        <end position="27"/>
    </location>
</feature>
<keyword evidence="3 8" id="KW-0349">Heme</keyword>
<keyword evidence="7 9" id="KW-0503">Monooxygenase</keyword>
<name>A0AA40K656_9PEZI</name>
<keyword evidence="10" id="KW-0812">Transmembrane</keyword>
<evidence type="ECO:0000256" key="9">
    <source>
        <dbReference type="RuleBase" id="RU000461"/>
    </source>
</evidence>
<evidence type="ECO:0000313" key="11">
    <source>
        <dbReference type="EMBL" id="KAK0747389.1"/>
    </source>
</evidence>
<sequence length="526" mass="59430">MLLELLPRPIFLVPALCAVYFLLASIARRSRLPKIPIVGARKGDWFPHLQAKWRNTRDFKAAMEEAHTNYRDRAVIVPVASMGNLVMLPHAEAEFVSDQPDSVLSFNERAAELYQIDYTFTDPTVARVTLHNSLLKTALTPQIGNLIPVMADEAAWVFDKHWGITTDQWHELCVFETMRHIVGGVANRALIGLPFCRDPELVNSGMAFAVDIPLSGAIMNLFPKPFRPLVAPLVTLPNRIHTRRFRKILVSEIERRLKEYDARQANPDDKSLGPEPNDFLQWSLQQAKASGNPFMWRKETLADRVLIVNFAAIHTTSFASTWAIFDLICSPPEQLDELREEITSVLAANNGKWTKRTLAQLEKLDSALRESARLSSILTVGLGRFVTNEEGLTTPSGVHLPKGTHITVPVYSVLRDDTIYTDADSYIPLRFHEQNKKNQSDASVKRVANTLPTTSPDFLVFGHGKHACPGRFFAAAELKILLAYAILHYDFERPPVKPEGPWYAFTRVPPMKATIKVRKRQRMQRI</sequence>
<keyword evidence="4 8" id="KW-0479">Metal-binding</keyword>
<evidence type="ECO:0000256" key="6">
    <source>
        <dbReference type="ARBA" id="ARBA00023004"/>
    </source>
</evidence>
<comment type="similarity">
    <text evidence="2 9">Belongs to the cytochrome P450 family.</text>
</comment>
<protein>
    <submittedName>
        <fullName evidence="11">Cytochrome P450</fullName>
    </submittedName>
</protein>
<keyword evidence="10" id="KW-1133">Transmembrane helix</keyword>
<dbReference type="GO" id="GO:0016705">
    <property type="term" value="F:oxidoreductase activity, acting on paired donors, with incorporation or reduction of molecular oxygen"/>
    <property type="evidence" value="ECO:0007669"/>
    <property type="project" value="InterPro"/>
</dbReference>
<dbReference type="GO" id="GO:0004497">
    <property type="term" value="F:monooxygenase activity"/>
    <property type="evidence" value="ECO:0007669"/>
    <property type="project" value="UniProtKB-KW"/>
</dbReference>
<dbReference type="SUPFAM" id="SSF48264">
    <property type="entry name" value="Cytochrome P450"/>
    <property type="match status" value="1"/>
</dbReference>
<dbReference type="InterPro" id="IPR001128">
    <property type="entry name" value="Cyt_P450"/>
</dbReference>
<keyword evidence="5 9" id="KW-0560">Oxidoreductase</keyword>
<dbReference type="PANTHER" id="PTHR46206">
    <property type="entry name" value="CYTOCHROME P450"/>
    <property type="match status" value="1"/>
</dbReference>
<dbReference type="EMBL" id="JAUKTV010000001">
    <property type="protein sequence ID" value="KAK0747389.1"/>
    <property type="molecule type" value="Genomic_DNA"/>
</dbReference>
<keyword evidence="10" id="KW-0472">Membrane</keyword>
<comment type="cofactor">
    <cofactor evidence="1 8">
        <name>heme</name>
        <dbReference type="ChEBI" id="CHEBI:30413"/>
    </cofactor>
</comment>
<keyword evidence="12" id="KW-1185">Reference proteome</keyword>
<evidence type="ECO:0000256" key="10">
    <source>
        <dbReference type="SAM" id="Phobius"/>
    </source>
</evidence>
<dbReference type="PANTHER" id="PTHR46206:SF1">
    <property type="entry name" value="P450, PUTATIVE (EUROFUNG)-RELATED"/>
    <property type="match status" value="1"/>
</dbReference>
<keyword evidence="6 8" id="KW-0408">Iron</keyword>
<evidence type="ECO:0000256" key="3">
    <source>
        <dbReference type="ARBA" id="ARBA00022617"/>
    </source>
</evidence>
<evidence type="ECO:0000256" key="8">
    <source>
        <dbReference type="PIRSR" id="PIRSR602403-1"/>
    </source>
</evidence>
<dbReference type="Gene3D" id="1.10.630.10">
    <property type="entry name" value="Cytochrome P450"/>
    <property type="match status" value="1"/>
</dbReference>
<evidence type="ECO:0000256" key="2">
    <source>
        <dbReference type="ARBA" id="ARBA00010617"/>
    </source>
</evidence>
<feature type="binding site" description="axial binding residue" evidence="8">
    <location>
        <position position="468"/>
    </location>
    <ligand>
        <name>heme</name>
        <dbReference type="ChEBI" id="CHEBI:30413"/>
    </ligand>
    <ligandPart>
        <name>Fe</name>
        <dbReference type="ChEBI" id="CHEBI:18248"/>
    </ligandPart>
</feature>
<reference evidence="11" key="1">
    <citation type="submission" date="2023-06" db="EMBL/GenBank/DDBJ databases">
        <title>Genome-scale phylogeny and comparative genomics of the fungal order Sordariales.</title>
        <authorList>
            <consortium name="Lawrence Berkeley National Laboratory"/>
            <person name="Hensen N."/>
            <person name="Bonometti L."/>
            <person name="Westerberg I."/>
            <person name="Brannstrom I.O."/>
            <person name="Guillou S."/>
            <person name="Cros-Aarteil S."/>
            <person name="Calhoun S."/>
            <person name="Haridas S."/>
            <person name="Kuo A."/>
            <person name="Mondo S."/>
            <person name="Pangilinan J."/>
            <person name="Riley R."/>
            <person name="Labutti K."/>
            <person name="Andreopoulos B."/>
            <person name="Lipzen A."/>
            <person name="Chen C."/>
            <person name="Yanf M."/>
            <person name="Daum C."/>
            <person name="Ng V."/>
            <person name="Clum A."/>
            <person name="Steindorff A."/>
            <person name="Ohm R."/>
            <person name="Martin F."/>
            <person name="Silar P."/>
            <person name="Natvig D."/>
            <person name="Lalanne C."/>
            <person name="Gautier V."/>
            <person name="Ament-Velasquez S.L."/>
            <person name="Kruys A."/>
            <person name="Hutchinson M.I."/>
            <person name="Powell A.J."/>
            <person name="Barry K."/>
            <person name="Miller A.N."/>
            <person name="Grigoriev I.V."/>
            <person name="Debuchy R."/>
            <person name="Gladieux P."/>
            <person name="Thoren M.H."/>
            <person name="Johannesson H."/>
        </authorList>
    </citation>
    <scope>NUCLEOTIDE SEQUENCE</scope>
    <source>
        <strain evidence="11">CBS 540.89</strain>
    </source>
</reference>
<dbReference type="InterPro" id="IPR002403">
    <property type="entry name" value="Cyt_P450_E_grp-IV"/>
</dbReference>
<dbReference type="Proteomes" id="UP001172159">
    <property type="component" value="Unassembled WGS sequence"/>
</dbReference>
<evidence type="ECO:0000256" key="1">
    <source>
        <dbReference type="ARBA" id="ARBA00001971"/>
    </source>
</evidence>
<dbReference type="InterPro" id="IPR017972">
    <property type="entry name" value="Cyt_P450_CS"/>
</dbReference>
<dbReference type="GO" id="GO:0020037">
    <property type="term" value="F:heme binding"/>
    <property type="evidence" value="ECO:0007669"/>
    <property type="project" value="InterPro"/>
</dbReference>
<evidence type="ECO:0000313" key="12">
    <source>
        <dbReference type="Proteomes" id="UP001172159"/>
    </source>
</evidence>
<dbReference type="InterPro" id="IPR036396">
    <property type="entry name" value="Cyt_P450_sf"/>
</dbReference>
<proteinExistence type="inferred from homology"/>
<comment type="caution">
    <text evidence="11">The sequence shown here is derived from an EMBL/GenBank/DDBJ whole genome shotgun (WGS) entry which is preliminary data.</text>
</comment>
<dbReference type="PRINTS" id="PR00385">
    <property type="entry name" value="P450"/>
</dbReference>